<reference evidence="2" key="1">
    <citation type="journal article" date="2008" name="Nat. Genet.">
        <title>The Pristionchus pacificus genome provides a unique perspective on nematode lifestyle and parasitism.</title>
        <authorList>
            <person name="Dieterich C."/>
            <person name="Clifton S.W."/>
            <person name="Schuster L.N."/>
            <person name="Chinwalla A."/>
            <person name="Delehaunty K."/>
            <person name="Dinkelacker I."/>
            <person name="Fulton L."/>
            <person name="Fulton R."/>
            <person name="Godfrey J."/>
            <person name="Minx P."/>
            <person name="Mitreva M."/>
            <person name="Roeseler W."/>
            <person name="Tian H."/>
            <person name="Witte H."/>
            <person name="Yang S.P."/>
            <person name="Wilson R.K."/>
            <person name="Sommer R.J."/>
        </authorList>
    </citation>
    <scope>NUCLEOTIDE SEQUENCE [LARGE SCALE GENOMIC DNA]</scope>
    <source>
        <strain evidence="2">PS312</strain>
    </source>
</reference>
<dbReference type="AlphaFoldDB" id="A0A2A6D041"/>
<name>A0A2A6D041_PRIPA</name>
<protein>
    <submittedName>
        <fullName evidence="1">Uncharacterized protein</fullName>
    </submittedName>
</protein>
<sequence length="110" mass="12105">MFFCGTPECPSGTTELGRMSDGKSEIAKFGEACMSGHRVLCCKDEVVGADPGEHCHFFNSITGSQVCAWGKETIATEDKTYNVVIKHYRMLCCDPEVLGAEKKETFVLEE</sequence>
<dbReference type="Proteomes" id="UP000005239">
    <property type="component" value="Unassembled WGS sequence"/>
</dbReference>
<evidence type="ECO:0000313" key="1">
    <source>
        <dbReference type="EnsemblMetazoa" id="PPA33932.1"/>
    </source>
</evidence>
<keyword evidence="2" id="KW-1185">Reference proteome</keyword>
<accession>A0A2A6D041</accession>
<gene>
    <name evidence="1" type="primary">WBGene00272301</name>
</gene>
<organism evidence="1 2">
    <name type="scientific">Pristionchus pacificus</name>
    <name type="common">Parasitic nematode worm</name>
    <dbReference type="NCBI Taxonomy" id="54126"/>
    <lineage>
        <taxon>Eukaryota</taxon>
        <taxon>Metazoa</taxon>
        <taxon>Ecdysozoa</taxon>
        <taxon>Nematoda</taxon>
        <taxon>Chromadorea</taxon>
        <taxon>Rhabditida</taxon>
        <taxon>Rhabditina</taxon>
        <taxon>Diplogasteromorpha</taxon>
        <taxon>Diplogasteroidea</taxon>
        <taxon>Neodiplogasteridae</taxon>
        <taxon>Pristionchus</taxon>
    </lineage>
</organism>
<dbReference type="EnsemblMetazoa" id="PPA33932.1">
    <property type="protein sequence ID" value="PPA33932.1"/>
    <property type="gene ID" value="WBGene00272301"/>
</dbReference>
<proteinExistence type="predicted"/>
<accession>A0A8R1ULQ8</accession>
<reference evidence="1" key="2">
    <citation type="submission" date="2022-06" db="UniProtKB">
        <authorList>
            <consortium name="EnsemblMetazoa"/>
        </authorList>
    </citation>
    <scope>IDENTIFICATION</scope>
    <source>
        <strain evidence="1">PS312</strain>
    </source>
</reference>
<evidence type="ECO:0000313" key="2">
    <source>
        <dbReference type="Proteomes" id="UP000005239"/>
    </source>
</evidence>